<dbReference type="PANTHER" id="PTHR47495:SF1">
    <property type="entry name" value="BLL3820 PROTEIN"/>
    <property type="match status" value="1"/>
</dbReference>
<evidence type="ECO:0000313" key="2">
    <source>
        <dbReference type="EMBL" id="GHE89683.1"/>
    </source>
</evidence>
<dbReference type="PIRSF" id="PIRSF036389">
    <property type="entry name" value="IOR_B"/>
    <property type="match status" value="1"/>
</dbReference>
<accession>A0ABQ3INM2</accession>
<dbReference type="InterPro" id="IPR046867">
    <property type="entry name" value="AldOxase/xan_DH_MoCoBD2"/>
</dbReference>
<dbReference type="InterPro" id="IPR037165">
    <property type="entry name" value="AldOxase/xan_DH_Mopterin-bd_sf"/>
</dbReference>
<dbReference type="InterPro" id="IPR012368">
    <property type="entry name" value="OxRdtase_Mopterin-bd_su_IorB"/>
</dbReference>
<dbReference type="InterPro" id="IPR052516">
    <property type="entry name" value="N-heterocyclic_Hydroxylase"/>
</dbReference>
<dbReference type="EMBL" id="BNCH01000001">
    <property type="protein sequence ID" value="GHE89683.1"/>
    <property type="molecule type" value="Genomic_DNA"/>
</dbReference>
<reference evidence="3" key="1">
    <citation type="journal article" date="2019" name="Int. J. Syst. Evol. Microbiol.">
        <title>The Global Catalogue of Microorganisms (GCM) 10K type strain sequencing project: providing services to taxonomists for standard genome sequencing and annotation.</title>
        <authorList>
            <consortium name="The Broad Institute Genomics Platform"/>
            <consortium name="The Broad Institute Genome Sequencing Center for Infectious Disease"/>
            <person name="Wu L."/>
            <person name="Ma J."/>
        </authorList>
    </citation>
    <scope>NUCLEOTIDE SEQUENCE [LARGE SCALE GENOMIC DNA]</scope>
    <source>
        <strain evidence="3">KCTC 42443</strain>
    </source>
</reference>
<comment type="caution">
    <text evidence="2">The sequence shown here is derived from an EMBL/GenBank/DDBJ whole genome shotgun (WGS) entry which is preliminary data.</text>
</comment>
<evidence type="ECO:0000313" key="3">
    <source>
        <dbReference type="Proteomes" id="UP000609802"/>
    </source>
</evidence>
<sequence>MTMGRAGTIARRSFVVGSVALLGGVAFGYYQYKRPPKNPLLDGLGEDEAALTPYVLINADGITLTTPRADMGQGSYSVQAALIAEELDVALDQIRVDPGPPSKAYYNTALANEAVPFPSTDQSTAANAMRGTVDAVMKFMGLQLTGGSTTVPDGYEKLRMAGAVARETLKHAAAEQTGLAVTQLKTDHGAVVLPDGQRIPYQALAATAARIDPVTNVTLRPSTQWRLIGKPMQRVDMVAKSTGTQAYGIDHRMDGMVHAAIRLNPRKGGDVVSFDASAAEAMRGVQQVIEVTGGIGVIADNTWRAFQAADAIEVEWGPAPYPAAQSEHWQVLSDTLDAAAPDATPRDDGDMDAVDASIEAEYRAPYVAHAPLEPLNATVLVGEGRVDVWTGNQIPRMTQASVADMTGISARDVHVHILMMGGSFGHRLEDEVVKRATELAMALPGTPVKLTYKREEDTAQDYTRPIALMRGRGAVDGGKVTAMEIRVASPSILDSQMGERQGMNLPGPDSAITQALWDQPYAIPHYRVVGYRPPKLGPVSSWRSVGASQNAFFHENFLNALIHEAGADPVEERLRLMTDAPSRKVLEAVAEMSDWGGSLDRNTARGVAFSLSFGTPVAEVVQIRQTEAGIALDKVWVAAEVGRVVDPINFENLVQGGVIWGLGHAINSQITYADGMAEQQSFFDFEGLRNYQTPEIFVRGLENRDRVTGIGEPPVPPAAPALAEALFQSTGERPTEMPFANTFTFV</sequence>
<evidence type="ECO:0000259" key="1">
    <source>
        <dbReference type="SMART" id="SM01008"/>
    </source>
</evidence>
<keyword evidence="3" id="KW-1185">Reference proteome</keyword>
<name>A0ABQ3INM2_9RHOB</name>
<dbReference type="Proteomes" id="UP000609802">
    <property type="component" value="Unassembled WGS sequence"/>
</dbReference>
<proteinExistence type="predicted"/>
<feature type="domain" description="Aldehyde oxidase/xanthine dehydrogenase a/b hammerhead" evidence="1">
    <location>
        <begin position="242"/>
        <end position="320"/>
    </location>
</feature>
<organism evidence="2 3">
    <name type="scientific">Aliiroseovarius zhejiangensis</name>
    <dbReference type="NCBI Taxonomy" id="1632025"/>
    <lineage>
        <taxon>Bacteria</taxon>
        <taxon>Pseudomonadati</taxon>
        <taxon>Pseudomonadota</taxon>
        <taxon>Alphaproteobacteria</taxon>
        <taxon>Rhodobacterales</taxon>
        <taxon>Paracoccaceae</taxon>
        <taxon>Aliiroseovarius</taxon>
    </lineage>
</organism>
<dbReference type="SUPFAM" id="SSF56003">
    <property type="entry name" value="Molybdenum cofactor-binding domain"/>
    <property type="match status" value="2"/>
</dbReference>
<dbReference type="Gene3D" id="3.90.1170.50">
    <property type="entry name" value="Aldehyde oxidase/xanthine dehydrogenase, a/b hammerhead"/>
    <property type="match status" value="1"/>
</dbReference>
<dbReference type="SMART" id="SM01008">
    <property type="entry name" value="Ald_Xan_dh_C"/>
    <property type="match status" value="1"/>
</dbReference>
<dbReference type="InterPro" id="IPR000674">
    <property type="entry name" value="Ald_Oxase/Xan_DH_a/b"/>
</dbReference>
<dbReference type="PANTHER" id="PTHR47495">
    <property type="entry name" value="ALDEHYDE DEHYDROGENASE"/>
    <property type="match status" value="1"/>
</dbReference>
<dbReference type="Pfam" id="PF20256">
    <property type="entry name" value="MoCoBD_2"/>
    <property type="match status" value="1"/>
</dbReference>
<dbReference type="InterPro" id="IPR008274">
    <property type="entry name" value="AldOxase/xan_DH_MoCoBD1"/>
</dbReference>
<dbReference type="Pfam" id="PF02738">
    <property type="entry name" value="MoCoBD_1"/>
    <property type="match status" value="1"/>
</dbReference>
<protein>
    <submittedName>
        <fullName evidence="2">Aldehyde dehydrogenase</fullName>
    </submittedName>
</protein>
<gene>
    <name evidence="2" type="ORF">GCM10016455_07480</name>
</gene>
<dbReference type="Gene3D" id="3.30.365.10">
    <property type="entry name" value="Aldehyde oxidase/xanthine dehydrogenase, molybdopterin binding domain"/>
    <property type="match status" value="4"/>
</dbReference>